<dbReference type="Pfam" id="PF22526">
    <property type="entry name" value="DUF7000"/>
    <property type="match status" value="1"/>
</dbReference>
<proteinExistence type="predicted"/>
<dbReference type="InterPro" id="IPR054269">
    <property type="entry name" value="DUF7000"/>
</dbReference>
<gene>
    <name evidence="2" type="ORF">X474_10525</name>
</gene>
<evidence type="ECO:0000313" key="3">
    <source>
        <dbReference type="Proteomes" id="UP000032233"/>
    </source>
</evidence>
<keyword evidence="3" id="KW-1185">Reference proteome</keyword>
<dbReference type="OrthoDB" id="9816011at2"/>
<name>A0A0D2JWY0_9BACT</name>
<feature type="domain" description="DUF7000" evidence="1">
    <location>
        <begin position="5"/>
        <end position="159"/>
    </location>
</feature>
<dbReference type="EMBL" id="AZAC01000012">
    <property type="protein sequence ID" value="KIX14060.1"/>
    <property type="molecule type" value="Genomic_DNA"/>
</dbReference>
<comment type="caution">
    <text evidence="2">The sequence shown here is derived from an EMBL/GenBank/DDBJ whole genome shotgun (WGS) entry which is preliminary data.</text>
</comment>
<evidence type="ECO:0000313" key="2">
    <source>
        <dbReference type="EMBL" id="KIX14060.1"/>
    </source>
</evidence>
<protein>
    <recommendedName>
        <fullName evidence="1">DUF7000 domain-containing protein</fullName>
    </recommendedName>
</protein>
<dbReference type="InParanoid" id="A0A0D2JWY0"/>
<accession>A0A0D2JWY0</accession>
<sequence>MHSLQKDLEKLHEQLKNGAIQRAYRALVFYMMELRTHFKNTYPDYSVSALYQGYMDMTYFAISPQSFKKRDLKVAIVFNYEAFRFEVWLAGRNKKVNQQYWELFKDQNWPSYRIVTPGRGVDSIIECDLASSFNLSDTDALTNRIEIGAGAFIKDIEELAWK</sequence>
<dbReference type="Proteomes" id="UP000032233">
    <property type="component" value="Unassembled WGS sequence"/>
</dbReference>
<reference evidence="2 3" key="1">
    <citation type="submission" date="2013-11" db="EMBL/GenBank/DDBJ databases">
        <title>Metagenomic analysis of a methanogenic consortium involved in long chain n-alkane degradation.</title>
        <authorList>
            <person name="Davidova I.A."/>
            <person name="Callaghan A.V."/>
            <person name="Wawrik B."/>
            <person name="Pruitt S."/>
            <person name="Marks C."/>
            <person name="Duncan K.E."/>
            <person name="Suflita J.M."/>
        </authorList>
    </citation>
    <scope>NUCLEOTIDE SEQUENCE [LARGE SCALE GENOMIC DNA]</scope>
    <source>
        <strain evidence="2 3">SPR</strain>
    </source>
</reference>
<dbReference type="RefSeq" id="WP_044348467.1">
    <property type="nucleotide sequence ID" value="NZ_AZAC01000012.1"/>
</dbReference>
<dbReference type="STRING" id="1429043.X474_10525"/>
<dbReference type="AlphaFoldDB" id="A0A0D2JWY0"/>
<evidence type="ECO:0000259" key="1">
    <source>
        <dbReference type="Pfam" id="PF22526"/>
    </source>
</evidence>
<organism evidence="2 3">
    <name type="scientific">Dethiosulfatarculus sandiegensis</name>
    <dbReference type="NCBI Taxonomy" id="1429043"/>
    <lineage>
        <taxon>Bacteria</taxon>
        <taxon>Pseudomonadati</taxon>
        <taxon>Thermodesulfobacteriota</taxon>
        <taxon>Desulfarculia</taxon>
        <taxon>Desulfarculales</taxon>
        <taxon>Desulfarculaceae</taxon>
        <taxon>Dethiosulfatarculus</taxon>
    </lineage>
</organism>